<evidence type="ECO:0000256" key="1">
    <source>
        <dbReference type="ARBA" id="ARBA00000085"/>
    </source>
</evidence>
<comment type="subcellular location">
    <subcellularLocation>
        <location evidence="2">Membrane</location>
        <topology evidence="2">Multi-pass membrane protein</topology>
    </subcellularLocation>
</comment>
<dbReference type="SUPFAM" id="SSF47384">
    <property type="entry name" value="Homodimeric domain of signal transducing histidine kinase"/>
    <property type="match status" value="1"/>
</dbReference>
<dbReference type="EC" id="2.7.13.3" evidence="3"/>
<evidence type="ECO:0000256" key="7">
    <source>
        <dbReference type="ARBA" id="ARBA00022741"/>
    </source>
</evidence>
<keyword evidence="8 14" id="KW-0418">Kinase</keyword>
<keyword evidence="5 14" id="KW-0808">Transferase</keyword>
<reference evidence="14 15" key="1">
    <citation type="submission" date="2023-06" db="EMBL/GenBank/DDBJ databases">
        <title>Five Gram-positive bacteria isolated from mangrove sediments in Shenzhen, Guangdong, China.</title>
        <authorList>
            <person name="Yu S."/>
            <person name="Zheng W."/>
            <person name="Huang Y."/>
        </authorList>
    </citation>
    <scope>NUCLEOTIDE SEQUENCE [LARGE SCALE GENOMIC DNA]</scope>
    <source>
        <strain evidence="14 15">SaN35-3</strain>
    </source>
</reference>
<evidence type="ECO:0000256" key="10">
    <source>
        <dbReference type="ARBA" id="ARBA00022989"/>
    </source>
</evidence>
<keyword evidence="9" id="KW-0067">ATP-binding</keyword>
<dbReference type="SMART" id="SM00387">
    <property type="entry name" value="HATPase_c"/>
    <property type="match status" value="1"/>
</dbReference>
<dbReference type="GO" id="GO:0004673">
    <property type="term" value="F:protein histidine kinase activity"/>
    <property type="evidence" value="ECO:0007669"/>
    <property type="project" value="UniProtKB-EC"/>
</dbReference>
<dbReference type="InterPro" id="IPR036890">
    <property type="entry name" value="HATPase_C_sf"/>
</dbReference>
<dbReference type="Gene3D" id="1.10.287.130">
    <property type="match status" value="1"/>
</dbReference>
<evidence type="ECO:0000313" key="15">
    <source>
        <dbReference type="Proteomes" id="UP001197974"/>
    </source>
</evidence>
<gene>
    <name evidence="14" type="ORF">LC087_04365</name>
</gene>
<dbReference type="PROSITE" id="PS50109">
    <property type="entry name" value="HIS_KIN"/>
    <property type="match status" value="1"/>
</dbReference>
<evidence type="ECO:0000256" key="11">
    <source>
        <dbReference type="ARBA" id="ARBA00023012"/>
    </source>
</evidence>
<feature type="domain" description="Histidine kinase" evidence="13">
    <location>
        <begin position="89"/>
        <end position="307"/>
    </location>
</feature>
<keyword evidence="11" id="KW-0902">Two-component regulatory system</keyword>
<evidence type="ECO:0000256" key="5">
    <source>
        <dbReference type="ARBA" id="ARBA00022679"/>
    </source>
</evidence>
<keyword evidence="6" id="KW-0812">Transmembrane</keyword>
<dbReference type="InterPro" id="IPR005467">
    <property type="entry name" value="His_kinase_dom"/>
</dbReference>
<keyword evidence="4" id="KW-0597">Phosphoprotein</keyword>
<keyword evidence="15" id="KW-1185">Reference proteome</keyword>
<dbReference type="EMBL" id="CP129013">
    <property type="protein sequence ID" value="WLR43415.1"/>
    <property type="molecule type" value="Genomic_DNA"/>
</dbReference>
<dbReference type="SMART" id="SM00388">
    <property type="entry name" value="HisKA"/>
    <property type="match status" value="1"/>
</dbReference>
<evidence type="ECO:0000313" key="14">
    <source>
        <dbReference type="EMBL" id="WLR43415.1"/>
    </source>
</evidence>
<dbReference type="Proteomes" id="UP001197974">
    <property type="component" value="Chromosome"/>
</dbReference>
<accession>A0ABY9K0P1</accession>
<keyword evidence="12" id="KW-0472">Membrane</keyword>
<comment type="catalytic activity">
    <reaction evidence="1">
        <text>ATP + protein L-histidine = ADP + protein N-phospho-L-histidine.</text>
        <dbReference type="EC" id="2.7.13.3"/>
    </reaction>
</comment>
<dbReference type="PANTHER" id="PTHR45528:SF8">
    <property type="entry name" value="HISTIDINE KINASE"/>
    <property type="match status" value="1"/>
</dbReference>
<evidence type="ECO:0000256" key="2">
    <source>
        <dbReference type="ARBA" id="ARBA00004141"/>
    </source>
</evidence>
<proteinExistence type="predicted"/>
<dbReference type="InterPro" id="IPR050398">
    <property type="entry name" value="HssS/ArlS-like"/>
</dbReference>
<dbReference type="CDD" id="cd00082">
    <property type="entry name" value="HisKA"/>
    <property type="match status" value="1"/>
</dbReference>
<evidence type="ECO:0000256" key="12">
    <source>
        <dbReference type="ARBA" id="ARBA00023136"/>
    </source>
</evidence>
<evidence type="ECO:0000256" key="4">
    <source>
        <dbReference type="ARBA" id="ARBA00022553"/>
    </source>
</evidence>
<dbReference type="Pfam" id="PF00512">
    <property type="entry name" value="HisKA"/>
    <property type="match status" value="1"/>
</dbReference>
<keyword evidence="10" id="KW-1133">Transmembrane helix</keyword>
<evidence type="ECO:0000259" key="13">
    <source>
        <dbReference type="PROSITE" id="PS50109"/>
    </source>
</evidence>
<evidence type="ECO:0000256" key="8">
    <source>
        <dbReference type="ARBA" id="ARBA00022777"/>
    </source>
</evidence>
<keyword evidence="7" id="KW-0547">Nucleotide-binding</keyword>
<dbReference type="InterPro" id="IPR003661">
    <property type="entry name" value="HisK_dim/P_dom"/>
</dbReference>
<evidence type="ECO:0000256" key="3">
    <source>
        <dbReference type="ARBA" id="ARBA00012438"/>
    </source>
</evidence>
<organism evidence="14 15">
    <name type="scientific">Bacillus carboniphilus</name>
    <dbReference type="NCBI Taxonomy" id="86663"/>
    <lineage>
        <taxon>Bacteria</taxon>
        <taxon>Bacillati</taxon>
        <taxon>Bacillota</taxon>
        <taxon>Bacilli</taxon>
        <taxon>Bacillales</taxon>
        <taxon>Bacillaceae</taxon>
        <taxon>Bacillus</taxon>
    </lineage>
</organism>
<dbReference type="PRINTS" id="PR00344">
    <property type="entry name" value="BCTRLSENSOR"/>
</dbReference>
<dbReference type="RefSeq" id="WP_226543291.1">
    <property type="nucleotide sequence ID" value="NZ_CP129013.1"/>
</dbReference>
<protein>
    <recommendedName>
        <fullName evidence="3">histidine kinase</fullName>
        <ecNumber evidence="3">2.7.13.3</ecNumber>
    </recommendedName>
</protein>
<dbReference type="Pfam" id="PF02518">
    <property type="entry name" value="HATPase_c"/>
    <property type="match status" value="1"/>
</dbReference>
<dbReference type="PANTHER" id="PTHR45528">
    <property type="entry name" value="SENSOR HISTIDINE KINASE CPXA"/>
    <property type="match status" value="1"/>
</dbReference>
<dbReference type="InterPro" id="IPR004358">
    <property type="entry name" value="Sig_transdc_His_kin-like_C"/>
</dbReference>
<sequence length="307" mass="35784">MIESILMTIILLLIMYIFYSKTRHSKELRAVAKKLDNLMDHPTPILFHSTNNSSLQVLLVEINRLLRNKQKNKIAYKQKEMSMRKMLTNISHDLRTPLTVVLGLSESILHRPDMDLNERTRSSIKLIHNKSEEIVHLINRFFELVRLESDDQEISLEKINISEVCKRSVLTFYQQVESRGLTMALELLDQPVYGLANEEALIRVLENLMSNAIRHGYEGKVIGMTLREENQYVSIDVWDRGKGIQEQEKERVFERLHMEDKFEAYQKKGSGLGLNIVHQLVKKMQGNIRINSVPYEKTTITVKLLRV</sequence>
<dbReference type="InterPro" id="IPR036097">
    <property type="entry name" value="HisK_dim/P_sf"/>
</dbReference>
<dbReference type="InterPro" id="IPR003594">
    <property type="entry name" value="HATPase_dom"/>
</dbReference>
<dbReference type="Gene3D" id="3.30.565.10">
    <property type="entry name" value="Histidine kinase-like ATPase, C-terminal domain"/>
    <property type="match status" value="1"/>
</dbReference>
<evidence type="ECO:0000256" key="6">
    <source>
        <dbReference type="ARBA" id="ARBA00022692"/>
    </source>
</evidence>
<name>A0ABY9K0P1_9BACI</name>
<evidence type="ECO:0000256" key="9">
    <source>
        <dbReference type="ARBA" id="ARBA00022840"/>
    </source>
</evidence>
<dbReference type="SUPFAM" id="SSF55874">
    <property type="entry name" value="ATPase domain of HSP90 chaperone/DNA topoisomerase II/histidine kinase"/>
    <property type="match status" value="1"/>
</dbReference>